<dbReference type="GO" id="GO:0003677">
    <property type="term" value="F:DNA binding"/>
    <property type="evidence" value="ECO:0007669"/>
    <property type="project" value="UniProtKB-KW"/>
</dbReference>
<dbReference type="Proteomes" id="UP000198963">
    <property type="component" value="Chromosome I"/>
</dbReference>
<dbReference type="Pfam" id="PF13304">
    <property type="entry name" value="AAA_21"/>
    <property type="match status" value="1"/>
</dbReference>
<evidence type="ECO:0000256" key="6">
    <source>
        <dbReference type="ARBA" id="ARBA00022763"/>
    </source>
</evidence>
<feature type="domain" description="ABC transporter" evidence="17">
    <location>
        <begin position="586"/>
        <end position="926"/>
    </location>
</feature>
<evidence type="ECO:0000256" key="13">
    <source>
        <dbReference type="ARBA" id="ARBA00023204"/>
    </source>
</evidence>
<evidence type="ECO:0000256" key="5">
    <source>
        <dbReference type="ARBA" id="ARBA00022741"/>
    </source>
</evidence>
<dbReference type="InterPro" id="IPR004602">
    <property type="entry name" value="UvrA"/>
</dbReference>
<evidence type="ECO:0000256" key="4">
    <source>
        <dbReference type="ARBA" id="ARBA00022737"/>
    </source>
</evidence>
<keyword evidence="7" id="KW-0228">DNA excision</keyword>
<dbReference type="InterPro" id="IPR041102">
    <property type="entry name" value="UvrA_inter"/>
</dbReference>
<protein>
    <recommendedName>
        <fullName evidence="15">UvrABC system protein A</fullName>
    </recommendedName>
    <alternativeName>
        <fullName evidence="16">Excinuclease ABC subunit A</fullName>
    </alternativeName>
</protein>
<dbReference type="PROSITE" id="PS00211">
    <property type="entry name" value="ABC_TRANSPORTER_1"/>
    <property type="match status" value="2"/>
</dbReference>
<keyword evidence="4" id="KW-0677">Repeat</keyword>
<evidence type="ECO:0000256" key="2">
    <source>
        <dbReference type="ARBA" id="ARBA00022490"/>
    </source>
</evidence>
<accession>A0A1H1WJN0</accession>
<evidence type="ECO:0000256" key="12">
    <source>
        <dbReference type="ARBA" id="ARBA00023125"/>
    </source>
</evidence>
<dbReference type="InterPro" id="IPR003959">
    <property type="entry name" value="ATPase_AAA_core"/>
</dbReference>
<keyword evidence="19" id="KW-1185">Reference proteome</keyword>
<keyword evidence="5" id="KW-0547">Nucleotide-binding</keyword>
<comment type="similarity">
    <text evidence="14">Belongs to the ABC transporter superfamily. UvrA family.</text>
</comment>
<proteinExistence type="inferred from homology"/>
<keyword evidence="2" id="KW-0963">Cytoplasm</keyword>
<keyword evidence="6" id="KW-0227">DNA damage</keyword>
<name>A0A1H1WJN0_9FLAO</name>
<dbReference type="Pfam" id="PF17755">
    <property type="entry name" value="UvrA_DNA-bind"/>
    <property type="match status" value="1"/>
</dbReference>
<sequence>MNTTILDVSPKENIIIKGAKLHNLKNIDVVIPRNKLVVITGLSGSGKSSLAFDTLYAEGQRRYVESLSSYARQFLGRLNKPKVDYIKGIAPAIAIEQKVNSTNPRSTVGTTTEIYDYLKLLFARIGKTYSPISGEQVKKHTVSDVINFISQFEERSKLLLLAPIILEEGRTIENKLQTLQQQGYARIKVQDEVVRIDDALKQTISSDKDLFLVVDRIVFKNDEDFLNRLADAVGTAFYEGVGTCIIESLADKKQTVFNNKFELDGMSFLEPNSHLFSFNNPYGACPKCEGYGDVIGIDNDLVIPNTALSVFENAIFPWRGESMSWYRDQLVNNSHKFDFPIHKPYFQLSDQHKALIWKGNKYFEGLDSFFAELESKAYKIQNRVMLSRYRGKTKCNVCNGKRLRVEASYVKINDATITDLVDLPIDELAVFFKNLKLSEGDAKIAKRLLTEINTRLGFLSNVGLNYLTLNRKSNTLSGGESQRINLATSLGSSLVGSMYILDEPSIGLHPKDTERLIEVLKSLRDLGNTVIVVEHDEDIMKAADSIIDIGPEAGTLGGDVVAVGDFKDILAAETLTAKYLNGDLEIEVPKKRRTSKYSIEIVGARENNLKNVDVTFPLEMLTVITGVSGSGKSTLVKKILFPAIQKKLTGFSDKIGQVSEIKGNHSNIQHVEFVDQNPIGRSSRSNPVTYIKAYDDIRALFAAQKLSKIRNYAAKHFSFNVDGGRCETCKGEGEVTIEMQFMADVHLTCDTCDGKRFKKEVLEVKFEGKSIDDILNLTIDDAIAFFEMHNQTKIKGKLQPLQDVGLGYVTLGQSSSTLSGGEAQRIKLATFLGKGSKSDNALFIFDEPTTGLHFHDIKKLLKSFQALIAKGHSIIVIEHNIDLIKCADYIIDLGPEGGKHGGQLVAAGTPEDIVKNKNSVTGKYLKEKL</sequence>
<dbReference type="PANTHER" id="PTHR43152">
    <property type="entry name" value="UVRABC SYSTEM PROTEIN A"/>
    <property type="match status" value="1"/>
</dbReference>
<evidence type="ECO:0000256" key="1">
    <source>
        <dbReference type="ARBA" id="ARBA00004496"/>
    </source>
</evidence>
<dbReference type="NCBIfam" id="TIGR00630">
    <property type="entry name" value="uvra"/>
    <property type="match status" value="1"/>
</dbReference>
<dbReference type="InterPro" id="IPR013815">
    <property type="entry name" value="ATP_grasp_subdomain_1"/>
</dbReference>
<dbReference type="EMBL" id="LT629774">
    <property type="protein sequence ID" value="SDS96811.1"/>
    <property type="molecule type" value="Genomic_DNA"/>
</dbReference>
<dbReference type="GO" id="GO:0004518">
    <property type="term" value="F:nuclease activity"/>
    <property type="evidence" value="ECO:0007669"/>
    <property type="project" value="UniProtKB-KW"/>
</dbReference>
<evidence type="ECO:0000256" key="3">
    <source>
        <dbReference type="ARBA" id="ARBA00022723"/>
    </source>
</evidence>
<dbReference type="GO" id="GO:0006289">
    <property type="term" value="P:nucleotide-excision repair"/>
    <property type="evidence" value="ECO:0007669"/>
    <property type="project" value="InterPro"/>
</dbReference>
<evidence type="ECO:0000256" key="10">
    <source>
        <dbReference type="ARBA" id="ARBA00022840"/>
    </source>
</evidence>
<dbReference type="RefSeq" id="WP_092447347.1">
    <property type="nucleotide sequence ID" value="NZ_LT629774.1"/>
</dbReference>
<evidence type="ECO:0000256" key="15">
    <source>
        <dbReference type="ARBA" id="ARBA00039316"/>
    </source>
</evidence>
<dbReference type="Gene3D" id="1.10.8.280">
    <property type="entry name" value="ABC transporter ATPase domain-like"/>
    <property type="match status" value="1"/>
</dbReference>
<evidence type="ECO:0000256" key="8">
    <source>
        <dbReference type="ARBA" id="ARBA00022771"/>
    </source>
</evidence>
<evidence type="ECO:0000256" key="11">
    <source>
        <dbReference type="ARBA" id="ARBA00022881"/>
    </source>
</evidence>
<evidence type="ECO:0000256" key="16">
    <source>
        <dbReference type="ARBA" id="ARBA00042156"/>
    </source>
</evidence>
<organism evidence="18 19">
    <name type="scientific">Winogradskyella sediminis</name>
    <dbReference type="NCBI Taxonomy" id="1382466"/>
    <lineage>
        <taxon>Bacteria</taxon>
        <taxon>Pseudomonadati</taxon>
        <taxon>Bacteroidota</taxon>
        <taxon>Flavobacteriia</taxon>
        <taxon>Flavobacteriales</taxon>
        <taxon>Flavobacteriaceae</taxon>
        <taxon>Winogradskyella</taxon>
    </lineage>
</organism>
<evidence type="ECO:0000256" key="9">
    <source>
        <dbReference type="ARBA" id="ARBA00022833"/>
    </source>
</evidence>
<dbReference type="GO" id="GO:0008270">
    <property type="term" value="F:zinc ion binding"/>
    <property type="evidence" value="ECO:0007669"/>
    <property type="project" value="UniProtKB-KW"/>
</dbReference>
<dbReference type="InterPro" id="IPR041552">
    <property type="entry name" value="UvrA_DNA-bd"/>
</dbReference>
<keyword evidence="13" id="KW-0234">DNA repair</keyword>
<dbReference type="InterPro" id="IPR027417">
    <property type="entry name" value="P-loop_NTPase"/>
</dbReference>
<dbReference type="NCBIfam" id="NF001503">
    <property type="entry name" value="PRK00349.1"/>
    <property type="match status" value="1"/>
</dbReference>
<keyword evidence="11" id="KW-0267">Excision nuclease</keyword>
<dbReference type="GO" id="GO:0016887">
    <property type="term" value="F:ATP hydrolysis activity"/>
    <property type="evidence" value="ECO:0007669"/>
    <property type="project" value="InterPro"/>
</dbReference>
<evidence type="ECO:0000256" key="14">
    <source>
        <dbReference type="ARBA" id="ARBA00038000"/>
    </source>
</evidence>
<keyword evidence="3" id="KW-0479">Metal-binding</keyword>
<evidence type="ECO:0000313" key="19">
    <source>
        <dbReference type="Proteomes" id="UP000198963"/>
    </source>
</evidence>
<dbReference type="AlphaFoldDB" id="A0A1H1WJN0"/>
<dbReference type="Gene3D" id="3.30.1490.20">
    <property type="entry name" value="ATP-grasp fold, A domain"/>
    <property type="match status" value="1"/>
</dbReference>
<reference evidence="18 19" key="1">
    <citation type="submission" date="2016-10" db="EMBL/GenBank/DDBJ databases">
        <authorList>
            <person name="Varghese N."/>
            <person name="Submissions S."/>
        </authorList>
    </citation>
    <scope>NUCLEOTIDE SEQUENCE [LARGE SCALE GENOMIC DNA]</scope>
    <source>
        <strain evidence="18 19">RHA_55</strain>
    </source>
</reference>
<dbReference type="GO" id="GO:0005737">
    <property type="term" value="C:cytoplasm"/>
    <property type="evidence" value="ECO:0007669"/>
    <property type="project" value="UniProtKB-SubCell"/>
</dbReference>
<dbReference type="Pfam" id="PF17760">
    <property type="entry name" value="UvrA_inter"/>
    <property type="match status" value="1"/>
</dbReference>
<keyword evidence="10" id="KW-0067">ATP-binding</keyword>
<comment type="subcellular location">
    <subcellularLocation>
        <location evidence="1">Cytoplasm</location>
    </subcellularLocation>
</comment>
<dbReference type="PANTHER" id="PTHR43152:SF3">
    <property type="entry name" value="UVRABC SYSTEM PROTEIN A"/>
    <property type="match status" value="1"/>
</dbReference>
<gene>
    <name evidence="18" type="ORF">SAMN04489797_2888</name>
</gene>
<dbReference type="SUPFAM" id="SSF52540">
    <property type="entry name" value="P-loop containing nucleoside triphosphate hydrolases"/>
    <property type="match status" value="2"/>
</dbReference>
<keyword evidence="8" id="KW-0863">Zinc-finger</keyword>
<dbReference type="STRING" id="1249933.SAMN04489797_2888"/>
<evidence type="ECO:0000259" key="17">
    <source>
        <dbReference type="PROSITE" id="PS50893"/>
    </source>
</evidence>
<dbReference type="GO" id="GO:0009380">
    <property type="term" value="C:excinuclease repair complex"/>
    <property type="evidence" value="ECO:0007669"/>
    <property type="project" value="InterPro"/>
</dbReference>
<keyword evidence="12" id="KW-0238">DNA-binding</keyword>
<evidence type="ECO:0000313" key="18">
    <source>
        <dbReference type="EMBL" id="SDS96811.1"/>
    </source>
</evidence>
<keyword evidence="9" id="KW-0862">Zinc</keyword>
<dbReference type="Gene3D" id="1.20.1580.10">
    <property type="entry name" value="ABC transporter ATPase like domain"/>
    <property type="match status" value="2"/>
</dbReference>
<dbReference type="PROSITE" id="PS50893">
    <property type="entry name" value="ABC_TRANSPORTER_2"/>
    <property type="match status" value="1"/>
</dbReference>
<evidence type="ECO:0000256" key="7">
    <source>
        <dbReference type="ARBA" id="ARBA00022769"/>
    </source>
</evidence>
<dbReference type="InterPro" id="IPR017871">
    <property type="entry name" value="ABC_transporter-like_CS"/>
</dbReference>
<dbReference type="Gene3D" id="3.40.50.300">
    <property type="entry name" value="P-loop containing nucleotide triphosphate hydrolases"/>
    <property type="match status" value="2"/>
</dbReference>
<dbReference type="GO" id="GO:0005524">
    <property type="term" value="F:ATP binding"/>
    <property type="evidence" value="ECO:0007669"/>
    <property type="project" value="UniProtKB-KW"/>
</dbReference>
<dbReference type="InterPro" id="IPR003439">
    <property type="entry name" value="ABC_transporter-like_ATP-bd"/>
</dbReference>